<reference evidence="1 2" key="1">
    <citation type="submission" date="2022-05" db="EMBL/GenBank/DDBJ databases">
        <authorList>
            <consortium name="Genoscope - CEA"/>
            <person name="William W."/>
        </authorList>
    </citation>
    <scope>NUCLEOTIDE SEQUENCE [LARGE SCALE GENOMIC DNA]</scope>
</reference>
<name>A0AAU9X0L0_9CNID</name>
<evidence type="ECO:0000313" key="2">
    <source>
        <dbReference type="Proteomes" id="UP001159428"/>
    </source>
</evidence>
<feature type="non-terminal residue" evidence="1">
    <location>
        <position position="230"/>
    </location>
</feature>
<gene>
    <name evidence="1" type="ORF">PMEA_00014539</name>
</gene>
<proteinExistence type="predicted"/>
<comment type="caution">
    <text evidence="1">The sequence shown here is derived from an EMBL/GenBank/DDBJ whole genome shotgun (WGS) entry which is preliminary data.</text>
</comment>
<protein>
    <submittedName>
        <fullName evidence="1">Uncharacterized protein</fullName>
    </submittedName>
</protein>
<organism evidence="1 2">
    <name type="scientific">Pocillopora meandrina</name>
    <dbReference type="NCBI Taxonomy" id="46732"/>
    <lineage>
        <taxon>Eukaryota</taxon>
        <taxon>Metazoa</taxon>
        <taxon>Cnidaria</taxon>
        <taxon>Anthozoa</taxon>
        <taxon>Hexacorallia</taxon>
        <taxon>Scleractinia</taxon>
        <taxon>Astrocoeniina</taxon>
        <taxon>Pocilloporidae</taxon>
        <taxon>Pocillopora</taxon>
    </lineage>
</organism>
<sequence>MRPMFSSSVVAKIERAVQEVGGTTDTKEDLAFVTLQSKQCINSWKLDVIDELDETSVLLVLDWAKKYLPKKFGESQTDRMSCLIYLRQDNAGCYHCALTLIIASKVAELNNLFLRRMDFSDPQGGKGSCDREAATIKSHMAIHLNSGHDIESASQMQEAIESFGGVPGVKAVLCRPPLSSIKKPLKWDGVSFVNNVQYGEEGVRVWRSYKIGRGKFIPWSKFPVPDQDEV</sequence>
<dbReference type="EMBL" id="CALNXJ010000026">
    <property type="protein sequence ID" value="CAH3132185.1"/>
    <property type="molecule type" value="Genomic_DNA"/>
</dbReference>
<dbReference type="PANTHER" id="PTHR33845">
    <property type="entry name" value="C2H2-TYPE DOMAIN-CONTAINING PROTEIN"/>
    <property type="match status" value="1"/>
</dbReference>
<dbReference type="Proteomes" id="UP001159428">
    <property type="component" value="Unassembled WGS sequence"/>
</dbReference>
<accession>A0AAU9X0L0</accession>
<keyword evidence="2" id="KW-1185">Reference proteome</keyword>
<dbReference type="AlphaFoldDB" id="A0AAU9X0L0"/>
<dbReference type="PANTHER" id="PTHR33845:SF1">
    <property type="entry name" value="C2H2-TYPE DOMAIN-CONTAINING PROTEIN"/>
    <property type="match status" value="1"/>
</dbReference>
<evidence type="ECO:0000313" key="1">
    <source>
        <dbReference type="EMBL" id="CAH3132185.1"/>
    </source>
</evidence>